<feature type="transmembrane region" description="Helical" evidence="2">
    <location>
        <begin position="169"/>
        <end position="191"/>
    </location>
</feature>
<dbReference type="Gene3D" id="1.10.287.110">
    <property type="entry name" value="DnaJ domain"/>
    <property type="match status" value="1"/>
</dbReference>
<dbReference type="PANTHER" id="PTHR37233">
    <property type="entry name" value="TRANSMEMBRANE PROTEIN"/>
    <property type="match status" value="1"/>
</dbReference>
<dbReference type="InterPro" id="IPR036869">
    <property type="entry name" value="J_dom_sf"/>
</dbReference>
<evidence type="ECO:0000256" key="1">
    <source>
        <dbReference type="SAM" id="MobiDB-lite"/>
    </source>
</evidence>
<feature type="region of interest" description="Disordered" evidence="1">
    <location>
        <begin position="122"/>
        <end position="147"/>
    </location>
</feature>
<dbReference type="InterPro" id="IPR001623">
    <property type="entry name" value="DnaJ_domain"/>
</dbReference>
<gene>
    <name evidence="4" type="ORF">TRITD_4Bv1G119650</name>
</gene>
<name>A0A9R0T8Z2_TRITD</name>
<dbReference type="GO" id="GO:0005783">
    <property type="term" value="C:endoplasmic reticulum"/>
    <property type="evidence" value="ECO:0007669"/>
    <property type="project" value="UniProtKB-ARBA"/>
</dbReference>
<dbReference type="AlphaFoldDB" id="A0A9R0T8Z2"/>
<keyword evidence="2" id="KW-0812">Transmembrane</keyword>
<dbReference type="SUPFAM" id="SSF46565">
    <property type="entry name" value="Chaperone J-domain"/>
    <property type="match status" value="1"/>
</dbReference>
<proteinExistence type="predicted"/>
<dbReference type="PANTHER" id="PTHR37233:SF2">
    <property type="entry name" value="TRANSMEMBRANE PROTEIN"/>
    <property type="match status" value="1"/>
</dbReference>
<keyword evidence="2" id="KW-1133">Transmembrane helix</keyword>
<evidence type="ECO:0000313" key="4">
    <source>
        <dbReference type="EMBL" id="VAI06707.1"/>
    </source>
</evidence>
<keyword evidence="2" id="KW-0472">Membrane</keyword>
<keyword evidence="3" id="KW-0732">Signal</keyword>
<dbReference type="GO" id="GO:0009535">
    <property type="term" value="C:chloroplast thylakoid membrane"/>
    <property type="evidence" value="ECO:0007669"/>
    <property type="project" value="TreeGrafter"/>
</dbReference>
<feature type="signal peptide" evidence="3">
    <location>
        <begin position="1"/>
        <end position="24"/>
    </location>
</feature>
<reference evidence="4 5" key="1">
    <citation type="submission" date="2017-09" db="EMBL/GenBank/DDBJ databases">
        <authorList>
            <consortium name="International Durum Wheat Genome Sequencing Consortium (IDWGSC)"/>
            <person name="Milanesi L."/>
        </authorList>
    </citation>
    <scope>NUCLEOTIDE SEQUENCE [LARGE SCALE GENOMIC DNA]</scope>
    <source>
        <strain evidence="5">cv. Svevo</strain>
    </source>
</reference>
<accession>A0A9R0T8Z2</accession>
<organism evidence="4 5">
    <name type="scientific">Triticum turgidum subsp. durum</name>
    <name type="common">Durum wheat</name>
    <name type="synonym">Triticum durum</name>
    <dbReference type="NCBI Taxonomy" id="4567"/>
    <lineage>
        <taxon>Eukaryota</taxon>
        <taxon>Viridiplantae</taxon>
        <taxon>Streptophyta</taxon>
        <taxon>Embryophyta</taxon>
        <taxon>Tracheophyta</taxon>
        <taxon>Spermatophyta</taxon>
        <taxon>Magnoliopsida</taxon>
        <taxon>Liliopsida</taxon>
        <taxon>Poales</taxon>
        <taxon>Poaceae</taxon>
        <taxon>BOP clade</taxon>
        <taxon>Pooideae</taxon>
        <taxon>Triticodae</taxon>
        <taxon>Triticeae</taxon>
        <taxon>Triticinae</taxon>
        <taxon>Triticum</taxon>
    </lineage>
</organism>
<sequence length="201" mass="21936">MGIPIRSLLVASLVLSSIALHVAAKTLDPYKVLGVDKNASQRDIKKAFHKGQSYNSGNAITYALLDGNKQSAFLSSFDKSGYKSSDKLLIAYKPRRGRFAVYKGEVSMEEAESRVLDALRETDGGKKGGRKRSGLPEAPSNLLDDTKRGMPKDGWTFDWLAALPVGTDVLIVAASFGIITTVMFGTTYLVWKLGAIHFNEY</sequence>
<dbReference type="CDD" id="cd06257">
    <property type="entry name" value="DnaJ"/>
    <property type="match status" value="1"/>
</dbReference>
<protein>
    <submittedName>
        <fullName evidence="4">Uncharacterized protein</fullName>
    </submittedName>
</protein>
<dbReference type="Proteomes" id="UP000324705">
    <property type="component" value="Chromosome 4B"/>
</dbReference>
<evidence type="ECO:0000256" key="3">
    <source>
        <dbReference type="SAM" id="SignalP"/>
    </source>
</evidence>
<keyword evidence="5" id="KW-1185">Reference proteome</keyword>
<evidence type="ECO:0000256" key="2">
    <source>
        <dbReference type="SAM" id="Phobius"/>
    </source>
</evidence>
<dbReference type="EMBL" id="LT934118">
    <property type="protein sequence ID" value="VAI06707.1"/>
    <property type="molecule type" value="Genomic_DNA"/>
</dbReference>
<feature type="chain" id="PRO_5040466392" evidence="3">
    <location>
        <begin position="25"/>
        <end position="201"/>
    </location>
</feature>
<dbReference type="Gramene" id="TRITD4Bv1G119650.2">
    <property type="protein sequence ID" value="TRITD4Bv1G119650.2"/>
    <property type="gene ID" value="TRITD4Bv1G119650"/>
</dbReference>
<evidence type="ECO:0000313" key="5">
    <source>
        <dbReference type="Proteomes" id="UP000324705"/>
    </source>
</evidence>